<evidence type="ECO:0008006" key="3">
    <source>
        <dbReference type="Google" id="ProtNLM"/>
    </source>
</evidence>
<name>A0ABY6KM59_9ARAC</name>
<reference evidence="1 2" key="1">
    <citation type="submission" date="2022-01" db="EMBL/GenBank/DDBJ databases">
        <title>A chromosomal length assembly of Cordylochernes scorpioides.</title>
        <authorList>
            <person name="Zeh D."/>
            <person name="Zeh J."/>
        </authorList>
    </citation>
    <scope>NUCLEOTIDE SEQUENCE [LARGE SCALE GENOMIC DNA]</scope>
    <source>
        <strain evidence="1">IN4F17</strain>
        <tissue evidence="1">Whole Body</tissue>
    </source>
</reference>
<protein>
    <recommendedName>
        <fullName evidence="3">FHA domain-containing protein</fullName>
    </recommendedName>
</protein>
<proteinExistence type="predicted"/>
<gene>
    <name evidence="1" type="ORF">LAZ67_6004040</name>
</gene>
<evidence type="ECO:0000313" key="1">
    <source>
        <dbReference type="EMBL" id="UYV69594.1"/>
    </source>
</evidence>
<organism evidence="1 2">
    <name type="scientific">Cordylochernes scorpioides</name>
    <dbReference type="NCBI Taxonomy" id="51811"/>
    <lineage>
        <taxon>Eukaryota</taxon>
        <taxon>Metazoa</taxon>
        <taxon>Ecdysozoa</taxon>
        <taxon>Arthropoda</taxon>
        <taxon>Chelicerata</taxon>
        <taxon>Arachnida</taxon>
        <taxon>Pseudoscorpiones</taxon>
        <taxon>Cheliferoidea</taxon>
        <taxon>Chernetidae</taxon>
        <taxon>Cordylochernes</taxon>
    </lineage>
</organism>
<evidence type="ECO:0000313" key="2">
    <source>
        <dbReference type="Proteomes" id="UP001235939"/>
    </source>
</evidence>
<sequence length="79" mass="8827">MYQVVLIKVIKKLKTPLSEAWCHTDHNHANKLNAVFLGSHTTVSNNPRDFGILSRCHSIFECKKSSSNRNSSTVSGSVR</sequence>
<keyword evidence="2" id="KW-1185">Reference proteome</keyword>
<accession>A0ABY6KM59</accession>
<dbReference type="Proteomes" id="UP001235939">
    <property type="component" value="Chromosome 06"/>
</dbReference>
<dbReference type="EMBL" id="CP092868">
    <property type="protein sequence ID" value="UYV69594.1"/>
    <property type="molecule type" value="Genomic_DNA"/>
</dbReference>